<feature type="compositionally biased region" description="Low complexity" evidence="1">
    <location>
        <begin position="554"/>
        <end position="564"/>
    </location>
</feature>
<dbReference type="VEuPathDB" id="TriTrypDB:BSAL_54730"/>
<feature type="region of interest" description="Disordered" evidence="1">
    <location>
        <begin position="1226"/>
        <end position="1313"/>
    </location>
</feature>
<evidence type="ECO:0000313" key="3">
    <source>
        <dbReference type="Proteomes" id="UP000051952"/>
    </source>
</evidence>
<dbReference type="GO" id="GO:0006281">
    <property type="term" value="P:DNA repair"/>
    <property type="evidence" value="ECO:0007669"/>
    <property type="project" value="TreeGrafter"/>
</dbReference>
<feature type="compositionally biased region" description="Basic and acidic residues" evidence="1">
    <location>
        <begin position="1677"/>
        <end position="1686"/>
    </location>
</feature>
<sequence length="1895" mass="210851">MYRPTNGQQKGAEYDPMRAVKRLLLELCQRLDIAKRPHHTLTMDDVDAACDAAKAIRIRIVREYDRVRAQVQKIKQRLYHDEAQRELREAGGGGGGHEDDDNELIHGSQNANNISPHLIQGRLRQAINAAMREDQTAALLRSEYGFLGELHVVERIVVPGLVAHALHHPTTLLPQFLKLLAAMTLPVITGVKDTRRCPRKHSYSMLLRFFVLMVHSLAPVASRRREGPLPFHDAVLLEVVLNLISNLLRGAITEVEPTIGAMCRNHGVELVLVLLTQNFEKFQIIAQQHEDDSGYDPRRLAVGTDTLNATEGTSTYHDDTQQQQQSASGAGGGTLHRAGMIVLGDDSDEDEEDDDDDELVIVKEEDIEEGSAAAHLPPNFPASASMVAERAETQLVVLPDSQYAALMMGEHNVEGSQGDDLSSVNGSHISGPQASGISMIIAPASTAPTEQQPEEQQRESERSSVVPASMTSATVEPTLQVSASSEDHDHSNNGVIEFDWNAPAATAQSSDDDDDDDSSTSSSKKNSNINSEAEAHEITVKKDNVKHSKRRSSQSESESSVGSETTDEEADDEEDEEEEEGQQRNHGLLDDEADEDSSEEDEDEGEEESDHEEDVRRRNHNNFVRKSKRIAELADDLQRETLDSIQRLNDYLLEIVALVFRCAPAADLSMLALSLQNAATGSTSVMASIQALQAKVSVEFQHQRKVDNSWRMIAKSRNGAFSTNSILVRKLSAEKQAHDQIYRDRLAGGPNDDIMPPPRSIAVLGATSTLMGGKRVDELGFVKEQDRRKKGRFNKKMLEPMQAVSALPLPTQMHLAQQFSTFLAHGFESLSTMSWPRVQAQLKRLNEEVSEASAMAGVTGGAIIEGPMLSALENIDVKEILNYFFLCFTLLRFTRINLRYVLEWRREIEERKKKREEERRQRQQHDMFSSPFFGQGGAAATTTNLLAAPQVSLAPDHLATSSQWEADQAFQDEQEDLAANAQQQELMLTFEAQWKAVSHIITLEHMQAAFTLIQNFVDNKELASEYDITIPVNLVAELLLLLVHLLDGDIVQDPAVTMAAHAMGSSLLYHEENISVVFYLIGNVSFKSRPTPAAAQSLILFLHALLTLIDKCSFNGALALPKKRAPAAARRGRRGKDDEGDDIDAGVGQYRDNEEDDEEEDPEAERQEASDIDAINKFIVDDDDEDEGDDAAAAPEGGKELADANEDEIDGDAMMQKIREEEFLSKERLLQGDDHDAVVVADQLQHDEEDASSHRVDGVEHDDDHRRNDAEDDDDEVSLHEHDGMNAQQQRRDSERREEEVEEGVFLVEESGSDARHLVSDRGMLMSPSDTDDDELESMMLTSDNLRRGRSQESEESGSIVLSSRTGNTSMTSEREVRVQDYYLRLSTPKYVPILYFGLVNWRLNDSDTNHALCTVLENLLNRSIGISAVYCFPFLLVFHELLSPTSGAQETHKPLYEIADKIVYQFFNPTFAKNGKPLFDTTTAADSLDPHAAAANDSETLEQGPLSSFGTEVAFRCTRAFFLLNPSHYSVLEEASVQRVHAFDETALNAEPGKETRIKKGGGAKQQKRATFAPTNFEEDEDDDPLLDSLDDDSDDEDAALVYNRHVADGQENVESTETAKRPTRRASGAAKVAAPAKSTGAGATRGRPRRQAVKQDDNNNSVYIMGSTDVSALAKEVDKKEKKIAAHKKKTQRTKKRGGHSDDESSADSIGDSDEKEQGSIAENNIKKSAKREKKEKRRKEKEEQKREKKETKQRSRDNDDDDNTDIAEGKKEKKRRRKEEKRSRRQTSEHDDNAASPQPGTIIEGDDGALFKVHNDGYAYQVILDAATGDYHFVEPPPQETDRKGEEDARADDAEALEYYRRQEDARIEQLHDARHIAGPAPIPTPPQENHF</sequence>
<accession>A0A0S4IMA7</accession>
<dbReference type="GO" id="GO:0003677">
    <property type="term" value="F:DNA binding"/>
    <property type="evidence" value="ECO:0007669"/>
    <property type="project" value="TreeGrafter"/>
</dbReference>
<feature type="compositionally biased region" description="Polar residues" evidence="1">
    <location>
        <begin position="419"/>
        <end position="434"/>
    </location>
</feature>
<proteinExistence type="predicted"/>
<feature type="compositionally biased region" description="Basic and acidic residues" evidence="1">
    <location>
        <begin position="1226"/>
        <end position="1237"/>
    </location>
</feature>
<dbReference type="PANTHER" id="PTHR22940:SF4">
    <property type="entry name" value="PROTEIN TIMELESS HOMOLOG"/>
    <property type="match status" value="1"/>
</dbReference>
<name>A0A0S4IMA7_BODSA</name>
<feature type="compositionally biased region" description="Acidic residues" evidence="1">
    <location>
        <begin position="1153"/>
        <end position="1163"/>
    </location>
</feature>
<feature type="region of interest" description="Disordered" evidence="1">
    <location>
        <begin position="1345"/>
        <end position="1372"/>
    </location>
</feature>
<feature type="compositionally biased region" description="Basic and acidic residues" evidence="1">
    <location>
        <begin position="1743"/>
        <end position="1760"/>
    </location>
</feature>
<feature type="compositionally biased region" description="Acidic residues" evidence="1">
    <location>
        <begin position="1578"/>
        <end position="1600"/>
    </location>
</feature>
<protein>
    <submittedName>
        <fullName evidence="2">Uncharacterized protein</fullName>
    </submittedName>
</protein>
<dbReference type="PANTHER" id="PTHR22940">
    <property type="entry name" value="TIMEOUT/TIMELESS-2"/>
    <property type="match status" value="1"/>
</dbReference>
<feature type="compositionally biased region" description="Basic residues" evidence="1">
    <location>
        <begin position="1560"/>
        <end position="1569"/>
    </location>
</feature>
<feature type="compositionally biased region" description="Basic and acidic residues" evidence="1">
    <location>
        <begin position="1783"/>
        <end position="1796"/>
    </location>
</feature>
<organism evidence="2 3">
    <name type="scientific">Bodo saltans</name>
    <name type="common">Flagellated protozoan</name>
    <dbReference type="NCBI Taxonomy" id="75058"/>
    <lineage>
        <taxon>Eukaryota</taxon>
        <taxon>Discoba</taxon>
        <taxon>Euglenozoa</taxon>
        <taxon>Kinetoplastea</taxon>
        <taxon>Metakinetoplastina</taxon>
        <taxon>Eubodonida</taxon>
        <taxon>Bodonidae</taxon>
        <taxon>Bodo</taxon>
    </lineage>
</organism>
<dbReference type="GO" id="GO:0031298">
    <property type="term" value="C:replication fork protection complex"/>
    <property type="evidence" value="ECO:0007669"/>
    <property type="project" value="TreeGrafter"/>
</dbReference>
<reference evidence="3" key="1">
    <citation type="submission" date="2015-09" db="EMBL/GenBank/DDBJ databases">
        <authorList>
            <consortium name="Pathogen Informatics"/>
        </authorList>
    </citation>
    <scope>NUCLEOTIDE SEQUENCE [LARGE SCALE GENOMIC DNA]</scope>
    <source>
        <strain evidence="3">Lake Konstanz</strain>
    </source>
</reference>
<feature type="region of interest" description="Disordered" evidence="1">
    <location>
        <begin position="1553"/>
        <end position="1810"/>
    </location>
</feature>
<feature type="region of interest" description="Disordered" evidence="1">
    <location>
        <begin position="1834"/>
        <end position="1853"/>
    </location>
</feature>
<feature type="region of interest" description="Disordered" evidence="1">
    <location>
        <begin position="446"/>
        <end position="620"/>
    </location>
</feature>
<feature type="region of interest" description="Disordered" evidence="1">
    <location>
        <begin position="1127"/>
        <end position="1208"/>
    </location>
</feature>
<dbReference type="Proteomes" id="UP000051952">
    <property type="component" value="Unassembled WGS sequence"/>
</dbReference>
<feature type="region of interest" description="Disordered" evidence="1">
    <location>
        <begin position="309"/>
        <end position="336"/>
    </location>
</feature>
<feature type="compositionally biased region" description="Acidic residues" evidence="1">
    <location>
        <begin position="1181"/>
        <end position="1190"/>
    </location>
</feature>
<feature type="compositionally biased region" description="Low complexity" evidence="1">
    <location>
        <begin position="1627"/>
        <end position="1647"/>
    </location>
</feature>
<feature type="compositionally biased region" description="Polar residues" evidence="1">
    <location>
        <begin position="1360"/>
        <end position="1372"/>
    </location>
</feature>
<dbReference type="EMBL" id="CYKH01000142">
    <property type="protein sequence ID" value="CUE73019.1"/>
    <property type="molecule type" value="Genomic_DNA"/>
</dbReference>
<feature type="region of interest" description="Disordered" evidence="1">
    <location>
        <begin position="414"/>
        <end position="434"/>
    </location>
</feature>
<evidence type="ECO:0000256" key="1">
    <source>
        <dbReference type="SAM" id="MobiDB-lite"/>
    </source>
</evidence>
<feature type="compositionally biased region" description="Basic and acidic residues" evidence="1">
    <location>
        <begin position="1251"/>
        <end position="1269"/>
    </location>
</feature>
<feature type="compositionally biased region" description="Basic residues" evidence="1">
    <location>
        <begin position="1730"/>
        <end position="1742"/>
    </location>
</feature>
<feature type="compositionally biased region" description="Basic residues" evidence="1">
    <location>
        <begin position="1687"/>
        <end position="1700"/>
    </location>
</feature>
<dbReference type="OrthoDB" id="278396at2759"/>
<dbReference type="InterPro" id="IPR044998">
    <property type="entry name" value="Timeless"/>
</dbReference>
<keyword evidence="3" id="KW-1185">Reference proteome</keyword>
<feature type="region of interest" description="Disordered" evidence="1">
    <location>
        <begin position="88"/>
        <end position="112"/>
    </location>
</feature>
<feature type="compositionally biased region" description="Basic and acidic residues" evidence="1">
    <location>
        <begin position="533"/>
        <end position="546"/>
    </location>
</feature>
<dbReference type="GO" id="GO:0000076">
    <property type="term" value="P:DNA replication checkpoint signaling"/>
    <property type="evidence" value="ECO:0007669"/>
    <property type="project" value="TreeGrafter"/>
</dbReference>
<feature type="compositionally biased region" description="Polar residues" evidence="1">
    <location>
        <begin position="469"/>
        <end position="484"/>
    </location>
</feature>
<gene>
    <name evidence="2" type="ORF">BSAL_54730</name>
</gene>
<feature type="compositionally biased region" description="Acidic residues" evidence="1">
    <location>
        <begin position="590"/>
        <end position="612"/>
    </location>
</feature>
<dbReference type="GO" id="GO:0043111">
    <property type="term" value="P:replication fork arrest"/>
    <property type="evidence" value="ECO:0007669"/>
    <property type="project" value="TreeGrafter"/>
</dbReference>
<feature type="compositionally biased region" description="Acidic residues" evidence="1">
    <location>
        <begin position="565"/>
        <end position="580"/>
    </location>
</feature>
<feature type="compositionally biased region" description="Basic and acidic residues" evidence="1">
    <location>
        <begin position="1843"/>
        <end position="1853"/>
    </location>
</feature>
<evidence type="ECO:0000313" key="2">
    <source>
        <dbReference type="EMBL" id="CUE73019.1"/>
    </source>
</evidence>
<feature type="compositionally biased region" description="Basic and acidic residues" evidence="1">
    <location>
        <begin position="1277"/>
        <end position="1299"/>
    </location>
</feature>